<dbReference type="NCBIfam" id="TIGR03523">
    <property type="entry name" value="GldN"/>
    <property type="match status" value="1"/>
</dbReference>
<dbReference type="RefSeq" id="WP_379013523.1">
    <property type="nucleotide sequence ID" value="NZ_JBHSDC010000012.1"/>
</dbReference>
<name>A0ABV8PXK7_9BACT</name>
<comment type="caution">
    <text evidence="3">The sequence shown here is derived from an EMBL/GenBank/DDBJ whole genome shotgun (WGS) entry which is preliminary data.</text>
</comment>
<dbReference type="Proteomes" id="UP001595906">
    <property type="component" value="Unassembled WGS sequence"/>
</dbReference>
<evidence type="ECO:0000313" key="4">
    <source>
        <dbReference type="Proteomes" id="UP001595906"/>
    </source>
</evidence>
<gene>
    <name evidence="3" type="primary">gldN</name>
    <name evidence="3" type="ORF">ACFOW1_08320</name>
</gene>
<evidence type="ECO:0000256" key="1">
    <source>
        <dbReference type="SAM" id="MobiDB-lite"/>
    </source>
</evidence>
<keyword evidence="4" id="KW-1185">Reference proteome</keyword>
<protein>
    <submittedName>
        <fullName evidence="3">Gliding motility protein GldN</fullName>
    </submittedName>
</protein>
<accession>A0ABV8PXK7</accession>
<proteinExistence type="predicted"/>
<organism evidence="3 4">
    <name type="scientific">Parasediminibacterium paludis</name>
    <dbReference type="NCBI Taxonomy" id="908966"/>
    <lineage>
        <taxon>Bacteria</taxon>
        <taxon>Pseudomonadati</taxon>
        <taxon>Bacteroidota</taxon>
        <taxon>Chitinophagia</taxon>
        <taxon>Chitinophagales</taxon>
        <taxon>Chitinophagaceae</taxon>
        <taxon>Parasediminibacterium</taxon>
    </lineage>
</organism>
<feature type="compositionally biased region" description="Polar residues" evidence="1">
    <location>
        <begin position="48"/>
        <end position="58"/>
    </location>
</feature>
<feature type="region of interest" description="Disordered" evidence="1">
    <location>
        <begin position="27"/>
        <end position="101"/>
    </location>
</feature>
<feature type="chain" id="PRO_5045102095" evidence="2">
    <location>
        <begin position="25"/>
        <end position="380"/>
    </location>
</feature>
<keyword evidence="2" id="KW-0732">Signal</keyword>
<sequence>MSNHLFLRGIACGVLAIAVLSVDAQVKKKKSTAKTTTTTAKDPFGGASKQTPASTKTPKNPFAAPNNSSVDPFGASASKGNNGNGDTTRKSQTSGKDAPLVVVKTATGNPLTDSNKVSLRNDNAVEANLIKDRTPLIYDYIREDDAIFKQRIWRIIDAREKMNLPFKNTMETDNGSQLFFAILYKSVAEGGIVAFEDERFTTPFTKDKFKERFSGGTDTVPVYGDLNNPELITSREVRTREFPVDSVYRFQIKEEVLFDKEASRLVTRILGIAPMGPQILPNGKVLEGPPITYFWIYYPDIRATLAKFEVYNPKNFGNRMTWEDLFEQRFYSSYIVKTTMDNPYNQSLADKYGKNKLFMLLEGEAIKEKIFNYEQDLWAY</sequence>
<evidence type="ECO:0000313" key="3">
    <source>
        <dbReference type="EMBL" id="MFC4231893.1"/>
    </source>
</evidence>
<dbReference type="Pfam" id="PF19841">
    <property type="entry name" value="GldN"/>
    <property type="match status" value="1"/>
</dbReference>
<dbReference type="EMBL" id="JBHSDC010000012">
    <property type="protein sequence ID" value="MFC4231893.1"/>
    <property type="molecule type" value="Genomic_DNA"/>
</dbReference>
<feature type="signal peptide" evidence="2">
    <location>
        <begin position="1"/>
        <end position="24"/>
    </location>
</feature>
<evidence type="ECO:0000256" key="2">
    <source>
        <dbReference type="SAM" id="SignalP"/>
    </source>
</evidence>
<dbReference type="InterPro" id="IPR019847">
    <property type="entry name" value="Gliding_motility_assoc_GldN"/>
</dbReference>
<reference evidence="4" key="1">
    <citation type="journal article" date="2019" name="Int. J. Syst. Evol. Microbiol.">
        <title>The Global Catalogue of Microorganisms (GCM) 10K type strain sequencing project: providing services to taxonomists for standard genome sequencing and annotation.</title>
        <authorList>
            <consortium name="The Broad Institute Genomics Platform"/>
            <consortium name="The Broad Institute Genome Sequencing Center for Infectious Disease"/>
            <person name="Wu L."/>
            <person name="Ma J."/>
        </authorList>
    </citation>
    <scope>NUCLEOTIDE SEQUENCE [LARGE SCALE GENOMIC DNA]</scope>
    <source>
        <strain evidence="4">CECT 8010</strain>
    </source>
</reference>